<dbReference type="STRING" id="135651.G0N986"/>
<proteinExistence type="predicted"/>
<dbReference type="InterPro" id="IPR004000">
    <property type="entry name" value="Actin"/>
</dbReference>
<dbReference type="HOGENOM" id="CLU_1612274_0_0_1"/>
<dbReference type="Proteomes" id="UP000008068">
    <property type="component" value="Unassembled WGS sequence"/>
</dbReference>
<evidence type="ECO:0000313" key="1">
    <source>
        <dbReference type="EMBL" id="EGT55446.1"/>
    </source>
</evidence>
<dbReference type="EMBL" id="GL379851">
    <property type="protein sequence ID" value="EGT55446.1"/>
    <property type="molecule type" value="Genomic_DNA"/>
</dbReference>
<gene>
    <name evidence="1" type="ORF">CAEBREN_31099</name>
</gene>
<sequence>MLDEQKVDLVPTYRIAAEEEVNEGDPLKWAAKKLPEKMILEDMSASMLQLCDTNIEMDSVDKLSSTPYAFPNGYTKEFGAERIKIPECFFFNLSYLKSKKNGLMTVAQMAATSTGLGDFDISPVNPTQAEKEDERRKKSRLGLLKDARAGYRSVVAPARNLRNVS</sequence>
<organism evidence="2">
    <name type="scientific">Caenorhabditis brenneri</name>
    <name type="common">Nematode worm</name>
    <dbReference type="NCBI Taxonomy" id="135651"/>
    <lineage>
        <taxon>Eukaryota</taxon>
        <taxon>Metazoa</taxon>
        <taxon>Ecdysozoa</taxon>
        <taxon>Nematoda</taxon>
        <taxon>Chromadorea</taxon>
        <taxon>Rhabditida</taxon>
        <taxon>Rhabditina</taxon>
        <taxon>Rhabditomorpha</taxon>
        <taxon>Rhabditoidea</taxon>
        <taxon>Rhabditidae</taxon>
        <taxon>Peloderinae</taxon>
        <taxon>Caenorhabditis</taxon>
    </lineage>
</organism>
<evidence type="ECO:0000313" key="2">
    <source>
        <dbReference type="Proteomes" id="UP000008068"/>
    </source>
</evidence>
<name>G0N986_CAEBE</name>
<reference evidence="2" key="1">
    <citation type="submission" date="2011-07" db="EMBL/GenBank/DDBJ databases">
        <authorList>
            <consortium name="Caenorhabditis brenneri Sequencing and Analysis Consortium"/>
            <person name="Wilson R.K."/>
        </authorList>
    </citation>
    <scope>NUCLEOTIDE SEQUENCE [LARGE SCALE GENOMIC DNA]</scope>
    <source>
        <strain evidence="2">PB2801</strain>
    </source>
</reference>
<dbReference type="InParanoid" id="G0N986"/>
<dbReference type="eggNOG" id="KOG0679">
    <property type="taxonomic scope" value="Eukaryota"/>
</dbReference>
<protein>
    <submittedName>
        <fullName evidence="1">Uncharacterized protein</fullName>
    </submittedName>
</protein>
<accession>G0N986</accession>
<dbReference type="AlphaFoldDB" id="G0N986"/>
<keyword evidence="2" id="KW-1185">Reference proteome</keyword>
<dbReference type="OrthoDB" id="5132116at2759"/>
<dbReference type="Pfam" id="PF00022">
    <property type="entry name" value="Actin"/>
    <property type="match status" value="1"/>
</dbReference>